<dbReference type="AlphaFoldDB" id="Q0D181"/>
<proteinExistence type="inferred from homology"/>
<reference evidence="6" key="1">
    <citation type="submission" date="2005-09" db="EMBL/GenBank/DDBJ databases">
        <title>Annotation of the Aspergillus terreus NIH2624 genome.</title>
        <authorList>
            <person name="Birren B.W."/>
            <person name="Lander E.S."/>
            <person name="Galagan J.E."/>
            <person name="Nusbaum C."/>
            <person name="Devon K."/>
            <person name="Henn M."/>
            <person name="Ma L.-J."/>
            <person name="Jaffe D.B."/>
            <person name="Butler J."/>
            <person name="Alvarez P."/>
            <person name="Gnerre S."/>
            <person name="Grabherr M."/>
            <person name="Kleber M."/>
            <person name="Mauceli E.W."/>
            <person name="Brockman W."/>
            <person name="Rounsley S."/>
            <person name="Young S.K."/>
            <person name="LaButti K."/>
            <person name="Pushparaj V."/>
            <person name="DeCaprio D."/>
            <person name="Crawford M."/>
            <person name="Koehrsen M."/>
            <person name="Engels R."/>
            <person name="Montgomery P."/>
            <person name="Pearson M."/>
            <person name="Howarth C."/>
            <person name="Larson L."/>
            <person name="Luoma S."/>
            <person name="White J."/>
            <person name="Alvarado L."/>
            <person name="Kodira C.D."/>
            <person name="Zeng Q."/>
            <person name="Oleary S."/>
            <person name="Yandava C."/>
            <person name="Denning D.W."/>
            <person name="Nierman W.C."/>
            <person name="Milne T."/>
            <person name="Madden K."/>
        </authorList>
    </citation>
    <scope>NUCLEOTIDE SEQUENCE [LARGE SCALE GENOMIC DNA]</scope>
    <source>
        <strain evidence="6">NIH 2624 / FGSC A1156</strain>
    </source>
</reference>
<keyword evidence="3" id="KW-0472">Membrane</keyword>
<feature type="transmembrane region" description="Helical" evidence="3">
    <location>
        <begin position="190"/>
        <end position="209"/>
    </location>
</feature>
<dbReference type="InterPro" id="IPR020846">
    <property type="entry name" value="MFS_dom"/>
</dbReference>
<dbReference type="HOGENOM" id="CLU_001265_1_1_1"/>
<dbReference type="InterPro" id="IPR011701">
    <property type="entry name" value="MFS"/>
</dbReference>
<dbReference type="InterPro" id="IPR036259">
    <property type="entry name" value="MFS_trans_sf"/>
</dbReference>
<evidence type="ECO:0000256" key="1">
    <source>
        <dbReference type="ARBA" id="ARBA00004141"/>
    </source>
</evidence>
<feature type="transmembrane region" description="Helical" evidence="3">
    <location>
        <begin position="350"/>
        <end position="370"/>
    </location>
</feature>
<feature type="transmembrane region" description="Helical" evidence="3">
    <location>
        <begin position="70"/>
        <end position="90"/>
    </location>
</feature>
<keyword evidence="3" id="KW-1133">Transmembrane helix</keyword>
<dbReference type="Gene3D" id="1.20.1250.20">
    <property type="entry name" value="MFS general substrate transporter like domains"/>
    <property type="match status" value="2"/>
</dbReference>
<feature type="transmembrane region" description="Helical" evidence="3">
    <location>
        <begin position="327"/>
        <end position="344"/>
    </location>
</feature>
<dbReference type="VEuPathDB" id="FungiDB:ATEG_00303"/>
<dbReference type="GO" id="GO:0016020">
    <property type="term" value="C:membrane"/>
    <property type="evidence" value="ECO:0007669"/>
    <property type="project" value="UniProtKB-SubCell"/>
</dbReference>
<evidence type="ECO:0000259" key="4">
    <source>
        <dbReference type="PROSITE" id="PS50850"/>
    </source>
</evidence>
<dbReference type="GeneID" id="4355054"/>
<gene>
    <name evidence="5" type="ORF">ATEG_00303</name>
</gene>
<comment type="subcellular location">
    <subcellularLocation>
        <location evidence="1">Membrane</location>
        <topology evidence="1">Multi-pass membrane protein</topology>
    </subcellularLocation>
</comment>
<feature type="transmembrane region" description="Helical" evidence="3">
    <location>
        <begin position="262"/>
        <end position="286"/>
    </location>
</feature>
<protein>
    <recommendedName>
        <fullName evidence="4">Major facilitator superfamily (MFS) profile domain-containing protein</fullName>
    </recommendedName>
</protein>
<feature type="transmembrane region" description="Helical" evidence="3">
    <location>
        <begin position="298"/>
        <end position="315"/>
    </location>
</feature>
<dbReference type="RefSeq" id="XP_001210389.1">
    <property type="nucleotide sequence ID" value="XM_001210389.1"/>
</dbReference>
<feature type="domain" description="Major facilitator superfamily (MFS) profile" evidence="4">
    <location>
        <begin position="262"/>
        <end position="462"/>
    </location>
</feature>
<dbReference type="SUPFAM" id="SSF103473">
    <property type="entry name" value="MFS general substrate transporter"/>
    <property type="match status" value="1"/>
</dbReference>
<dbReference type="EMBL" id="CH476594">
    <property type="protein sequence ID" value="EAU38949.1"/>
    <property type="molecule type" value="Genomic_DNA"/>
</dbReference>
<feature type="transmembrane region" description="Helical" evidence="3">
    <location>
        <begin position="391"/>
        <end position="411"/>
    </location>
</feature>
<sequence>MTGFQKEAAAEAAVVVSTEPEAEYPMDEGLQAWLQVLGSWILFANTWFVLPQPRNSWLFERASFLHTYHYTSLMLPRGLTNSFGIFETFYADSLLKTSTPSAISWIGSIQLFLTMLVGVFAGWFLDSGHLHLLLILGTFFEVFGMFMTSLSTTYWQVLLAQGICTGLGSGLLGLTSVAVIPLYFRKKRMIATGIAATGSSLAGIIYPIMLRRLFVQIGFPWAVRALTFLILGCLIVACLVMKLRPRSSKGTSLIELKHFRDFPYVVFIAAFTLMISSVYIPFFYIQKYALQLGIDEDMAFYLLSMMNATSLIGRIGPNWLADRYGGVNVMAPACFLSAVTLFLWRFTHSLPGLIVIVLLYGLISGGMVSLPPATIANLTIKQSELGGRMGLAYTIAAFGALVGNPIAGACLRPSGAPSPLVQDIQSEFQGTWIFAGAIMLLATACLVLTRYLQFGFSRGNKI</sequence>
<name>Q0D181_ASPTN</name>
<organism evidence="5 6">
    <name type="scientific">Aspergillus terreus (strain NIH 2624 / FGSC A1156)</name>
    <dbReference type="NCBI Taxonomy" id="341663"/>
    <lineage>
        <taxon>Eukaryota</taxon>
        <taxon>Fungi</taxon>
        <taxon>Dikarya</taxon>
        <taxon>Ascomycota</taxon>
        <taxon>Pezizomycotina</taxon>
        <taxon>Eurotiomycetes</taxon>
        <taxon>Eurotiomycetidae</taxon>
        <taxon>Eurotiales</taxon>
        <taxon>Aspergillaceae</taxon>
        <taxon>Aspergillus</taxon>
        <taxon>Aspergillus subgen. Circumdati</taxon>
    </lineage>
</organism>
<keyword evidence="3" id="KW-0812">Transmembrane</keyword>
<evidence type="ECO:0000313" key="5">
    <source>
        <dbReference type="EMBL" id="EAU38949.1"/>
    </source>
</evidence>
<dbReference type="PROSITE" id="PS50850">
    <property type="entry name" value="MFS"/>
    <property type="match status" value="1"/>
</dbReference>
<evidence type="ECO:0000256" key="3">
    <source>
        <dbReference type="SAM" id="Phobius"/>
    </source>
</evidence>
<dbReference type="GO" id="GO:0022857">
    <property type="term" value="F:transmembrane transporter activity"/>
    <property type="evidence" value="ECO:0007669"/>
    <property type="project" value="InterPro"/>
</dbReference>
<evidence type="ECO:0000256" key="2">
    <source>
        <dbReference type="ARBA" id="ARBA00006727"/>
    </source>
</evidence>
<dbReference type="Proteomes" id="UP000007963">
    <property type="component" value="Unassembled WGS sequence"/>
</dbReference>
<comment type="similarity">
    <text evidence="2">Belongs to the major facilitator superfamily. Monocarboxylate porter (TC 2.A.1.13) family.</text>
</comment>
<dbReference type="PANTHER" id="PTHR11360:SF234">
    <property type="entry name" value="MFS-TYPE TRANSPORTER DBAD-RELATED"/>
    <property type="match status" value="1"/>
</dbReference>
<feature type="transmembrane region" description="Helical" evidence="3">
    <location>
        <begin position="431"/>
        <end position="452"/>
    </location>
</feature>
<evidence type="ECO:0000313" key="6">
    <source>
        <dbReference type="Proteomes" id="UP000007963"/>
    </source>
</evidence>
<dbReference type="PANTHER" id="PTHR11360">
    <property type="entry name" value="MONOCARBOXYLATE TRANSPORTER"/>
    <property type="match status" value="1"/>
</dbReference>
<feature type="transmembrane region" description="Helical" evidence="3">
    <location>
        <begin position="221"/>
        <end position="241"/>
    </location>
</feature>
<dbReference type="Pfam" id="PF07690">
    <property type="entry name" value="MFS_1"/>
    <property type="match status" value="1"/>
</dbReference>
<dbReference type="InterPro" id="IPR050327">
    <property type="entry name" value="Proton-linked_MCT"/>
</dbReference>
<feature type="transmembrane region" description="Helical" evidence="3">
    <location>
        <begin position="102"/>
        <end position="125"/>
    </location>
</feature>
<feature type="transmembrane region" description="Helical" evidence="3">
    <location>
        <begin position="32"/>
        <end position="50"/>
    </location>
</feature>
<feature type="transmembrane region" description="Helical" evidence="3">
    <location>
        <begin position="158"/>
        <end position="183"/>
    </location>
</feature>
<dbReference type="OMA" id="HYIGGAN"/>
<accession>Q0D181</accession>
<dbReference type="eggNOG" id="KOG2504">
    <property type="taxonomic scope" value="Eukaryota"/>
</dbReference>
<feature type="transmembrane region" description="Helical" evidence="3">
    <location>
        <begin position="132"/>
        <end position="152"/>
    </location>
</feature>
<dbReference type="OrthoDB" id="6509908at2759"/>